<dbReference type="Proteomes" id="UP000703269">
    <property type="component" value="Unassembled WGS sequence"/>
</dbReference>
<comment type="caution">
    <text evidence="2">The sequence shown here is derived from an EMBL/GenBank/DDBJ whole genome shotgun (WGS) entry which is preliminary data.</text>
</comment>
<proteinExistence type="predicted"/>
<accession>A0A9P3LC71</accession>
<dbReference type="EMBL" id="BPQB01000015">
    <property type="protein sequence ID" value="GJE90206.1"/>
    <property type="molecule type" value="Genomic_DNA"/>
</dbReference>
<dbReference type="AlphaFoldDB" id="A0A9P3LC71"/>
<keyword evidence="3" id="KW-1185">Reference proteome</keyword>
<reference evidence="2 3" key="1">
    <citation type="submission" date="2021-08" db="EMBL/GenBank/DDBJ databases">
        <title>Draft Genome Sequence of Phanerochaete sordida strain YK-624.</title>
        <authorList>
            <person name="Mori T."/>
            <person name="Dohra H."/>
            <person name="Suzuki T."/>
            <person name="Kawagishi H."/>
            <person name="Hirai H."/>
        </authorList>
    </citation>
    <scope>NUCLEOTIDE SEQUENCE [LARGE SCALE GENOMIC DNA]</scope>
    <source>
        <strain evidence="2 3">YK-624</strain>
    </source>
</reference>
<evidence type="ECO:0000313" key="3">
    <source>
        <dbReference type="Proteomes" id="UP000703269"/>
    </source>
</evidence>
<sequence length="123" mass="13740">MDTEVRPWLHHPSRRCGGAKSVPMNAKDCPRADRRHIHPRRPCPLAQNARRPVENTPSMSLPPRPCAAPPETRAAGHIRAPAASSVRSPLALRRSCGHAPADLRWPARRTLHRPLRCSRRGEP</sequence>
<organism evidence="2 3">
    <name type="scientific">Phanerochaete sordida</name>
    <dbReference type="NCBI Taxonomy" id="48140"/>
    <lineage>
        <taxon>Eukaryota</taxon>
        <taxon>Fungi</taxon>
        <taxon>Dikarya</taxon>
        <taxon>Basidiomycota</taxon>
        <taxon>Agaricomycotina</taxon>
        <taxon>Agaricomycetes</taxon>
        <taxon>Polyporales</taxon>
        <taxon>Phanerochaetaceae</taxon>
        <taxon>Phanerochaete</taxon>
    </lineage>
</organism>
<evidence type="ECO:0000313" key="2">
    <source>
        <dbReference type="EMBL" id="GJE90206.1"/>
    </source>
</evidence>
<protein>
    <submittedName>
        <fullName evidence="2">Uncharacterized protein</fullName>
    </submittedName>
</protein>
<feature type="region of interest" description="Disordered" evidence="1">
    <location>
        <begin position="1"/>
        <end position="76"/>
    </location>
</feature>
<name>A0A9P3LC71_9APHY</name>
<gene>
    <name evidence="2" type="ORF">PsYK624_063320</name>
</gene>
<evidence type="ECO:0000256" key="1">
    <source>
        <dbReference type="SAM" id="MobiDB-lite"/>
    </source>
</evidence>